<dbReference type="Gene3D" id="1.25.40.10">
    <property type="entry name" value="Tetratricopeptide repeat domain"/>
    <property type="match status" value="1"/>
</dbReference>
<sequence>MSVKEEIRGLLSEAAKFYAAKDYETSTNLYSEANAMYDASTGQSNADYLFLYGKSLYQLALSQSEVFGGEDDGQEEQQDEDTESGEDENDKDQQLYQFSETLAEGDGVEENGKEGENSGEEEGEVGEEGEGPEDEGDSQTNDQTQTSDFENAWEVLELARAHYEKQAQDQEILEKLSETYSILGEISLETENFPQAAHDLTRCLELRKKAYSGEDPTHRLIIESHYKLFLALELDPAQSAQSQEQLEAAVQLLDARIKDKKGEKDDEGLLEELKLKLKELKSSAQSLEALKQASVAQIKEALTGTTNSNKPAAVNDLTSMVKKRKPKQDRDQSSKKHKL</sequence>
<dbReference type="GO" id="GO:0042393">
    <property type="term" value="F:histone binding"/>
    <property type="evidence" value="ECO:0007669"/>
    <property type="project" value="TreeGrafter"/>
</dbReference>
<dbReference type="PANTHER" id="PTHR15081:SF1">
    <property type="entry name" value="NUCLEAR AUTOANTIGENIC SPERM PROTEIN"/>
    <property type="match status" value="1"/>
</dbReference>
<evidence type="ECO:0000313" key="7">
    <source>
        <dbReference type="Proteomes" id="UP000191144"/>
    </source>
</evidence>
<evidence type="ECO:0000256" key="1">
    <source>
        <dbReference type="ARBA" id="ARBA00022737"/>
    </source>
</evidence>
<feature type="compositionally biased region" description="Acidic residues" evidence="4">
    <location>
        <begin position="117"/>
        <end position="137"/>
    </location>
</feature>
<dbReference type="InterPro" id="IPR019544">
    <property type="entry name" value="Tetratricopeptide_SHNi-TPR_dom"/>
</dbReference>
<dbReference type="OrthoDB" id="5587616at2759"/>
<reference evidence="7" key="1">
    <citation type="submission" date="2016-03" db="EMBL/GenBank/DDBJ databases">
        <authorList>
            <person name="Devillers Hugo."/>
        </authorList>
    </citation>
    <scope>NUCLEOTIDE SEQUENCE [LARGE SCALE GENOMIC DNA]</scope>
</reference>
<organism evidence="6 7">
    <name type="scientific">Lachancea meyersii CBS 8951</name>
    <dbReference type="NCBI Taxonomy" id="1266667"/>
    <lineage>
        <taxon>Eukaryota</taxon>
        <taxon>Fungi</taxon>
        <taxon>Dikarya</taxon>
        <taxon>Ascomycota</taxon>
        <taxon>Saccharomycotina</taxon>
        <taxon>Saccharomycetes</taxon>
        <taxon>Saccharomycetales</taxon>
        <taxon>Saccharomycetaceae</taxon>
        <taxon>Lachancea</taxon>
    </lineage>
</organism>
<evidence type="ECO:0000313" key="6">
    <source>
        <dbReference type="EMBL" id="SCU83462.1"/>
    </source>
</evidence>
<feature type="compositionally biased region" description="Acidic residues" evidence="4">
    <location>
        <begin position="68"/>
        <end position="90"/>
    </location>
</feature>
<dbReference type="Proteomes" id="UP000191144">
    <property type="component" value="Chromosome C"/>
</dbReference>
<evidence type="ECO:0000256" key="2">
    <source>
        <dbReference type="ARBA" id="ARBA00022803"/>
    </source>
</evidence>
<dbReference type="InterPro" id="IPR011990">
    <property type="entry name" value="TPR-like_helical_dom_sf"/>
</dbReference>
<keyword evidence="7" id="KW-1185">Reference proteome</keyword>
<gene>
    <name evidence="6" type="ORF">LAME_0C05270G</name>
</gene>
<dbReference type="GO" id="GO:0006335">
    <property type="term" value="P:DNA replication-dependent chromatin assembly"/>
    <property type="evidence" value="ECO:0007669"/>
    <property type="project" value="TreeGrafter"/>
</dbReference>
<dbReference type="GO" id="GO:0005654">
    <property type="term" value="C:nucleoplasm"/>
    <property type="evidence" value="ECO:0007669"/>
    <property type="project" value="TreeGrafter"/>
</dbReference>
<evidence type="ECO:0000256" key="3">
    <source>
        <dbReference type="SAM" id="Coils"/>
    </source>
</evidence>
<feature type="domain" description="Tetratricopeptide SHNi-TPR" evidence="5">
    <location>
        <begin position="177"/>
        <end position="211"/>
    </location>
</feature>
<dbReference type="InterPro" id="IPR051730">
    <property type="entry name" value="NASP-like"/>
</dbReference>
<name>A0A1G4J1F5_9SACH</name>
<proteinExistence type="predicted"/>
<evidence type="ECO:0000259" key="5">
    <source>
        <dbReference type="Pfam" id="PF10516"/>
    </source>
</evidence>
<dbReference type="PANTHER" id="PTHR15081">
    <property type="entry name" value="NUCLEAR AUTOANTIGENIC SPERM PROTEIN NASP -RELATED"/>
    <property type="match status" value="1"/>
</dbReference>
<dbReference type="AlphaFoldDB" id="A0A1G4J1F5"/>
<feature type="region of interest" description="Disordered" evidence="4">
    <location>
        <begin position="65"/>
        <end position="145"/>
    </location>
</feature>
<keyword evidence="1" id="KW-0677">Repeat</keyword>
<evidence type="ECO:0000256" key="4">
    <source>
        <dbReference type="SAM" id="MobiDB-lite"/>
    </source>
</evidence>
<accession>A0A1G4J1F5</accession>
<feature type="coiled-coil region" evidence="3">
    <location>
        <begin position="243"/>
        <end position="297"/>
    </location>
</feature>
<dbReference type="Pfam" id="PF10516">
    <property type="entry name" value="SHNi-TPR"/>
    <property type="match status" value="1"/>
</dbReference>
<keyword evidence="2" id="KW-0802">TPR repeat</keyword>
<feature type="region of interest" description="Disordered" evidence="4">
    <location>
        <begin position="303"/>
        <end position="339"/>
    </location>
</feature>
<keyword evidence="3" id="KW-0175">Coiled coil</keyword>
<feature type="compositionally biased region" description="Basic and acidic residues" evidence="4">
    <location>
        <begin position="328"/>
        <end position="339"/>
    </location>
</feature>
<dbReference type="GO" id="GO:0034080">
    <property type="term" value="P:CENP-A containing chromatin assembly"/>
    <property type="evidence" value="ECO:0007669"/>
    <property type="project" value="TreeGrafter"/>
</dbReference>
<dbReference type="EMBL" id="LT598479">
    <property type="protein sequence ID" value="SCU83462.1"/>
    <property type="molecule type" value="Genomic_DNA"/>
</dbReference>
<protein>
    <submittedName>
        <fullName evidence="6">LAME_0C05270g1_1</fullName>
    </submittedName>
</protein>